<keyword evidence="4" id="KW-0732">Signal</keyword>
<gene>
    <name evidence="5" type="ORF">SKC38_08990</name>
</gene>
<organism evidence="5 6">
    <name type="scientific">Aquirufa echingensis</name>
    <dbReference type="NCBI Taxonomy" id="3096516"/>
    <lineage>
        <taxon>Bacteria</taxon>
        <taxon>Pseudomonadati</taxon>
        <taxon>Bacteroidota</taxon>
        <taxon>Cytophagia</taxon>
        <taxon>Cytophagales</taxon>
        <taxon>Flectobacillaceae</taxon>
        <taxon>Aquirufa</taxon>
    </lineage>
</organism>
<evidence type="ECO:0000256" key="1">
    <source>
        <dbReference type="ARBA" id="ARBA00022737"/>
    </source>
</evidence>
<comment type="caution">
    <text evidence="5">The sequence shown here is derived from an EMBL/GenBank/DDBJ whole genome shotgun (WGS) entry which is preliminary data.</text>
</comment>
<dbReference type="SMART" id="SM00028">
    <property type="entry name" value="TPR"/>
    <property type="match status" value="4"/>
</dbReference>
<keyword evidence="1" id="KW-0677">Repeat</keyword>
<feature type="signal peptide" evidence="4">
    <location>
        <begin position="1"/>
        <end position="21"/>
    </location>
</feature>
<dbReference type="Proteomes" id="UP001598114">
    <property type="component" value="Unassembled WGS sequence"/>
</dbReference>
<evidence type="ECO:0000256" key="4">
    <source>
        <dbReference type="SAM" id="SignalP"/>
    </source>
</evidence>
<sequence length="695" mass="79612">MIRILAFVLVLLVTWSCSQHSSKPAAVTFHNINAKYNAIWQADRLLITLHKQLAEERTENYASELPIIAPVDSTFGITHKLEIGNLIRKASLVIDRHQNSAYVDDAYLLIAEGRMLQRDYKNAIETLKYINTLEPDKKTQSKALTLLFQIYLMQNDFESAEKTESFLLENELIGGEFQLMKAYEHQQKSEINACISLLNQVADKTKNRSDKSRLYFILGQLNERINQGGLAKQAYQNSMRQKSNYALTLRANIAYKSLDQSIPALEKLLADPKNEDQKSEIYVAMGRIYMEQKDLNQAKNAWEKATQNNPNKGELYFQLANLFAYQIQDYPRASAYFDSATISLASTHPSFTKAQKLKKDWNQYILLDSKIVQEDSLQKLAKLPLSQLENLYKQAQLKKNQRSDSIQKSQSQPQKMLATFTRRPATPEQQSFYFYNEQARIKGEQEFSMKWGIRNLEDFWNRKNKQSASMMPNVNQAIELSDATKIPDAQKSTDSLGIWLASLPTTDVKLLASNKIKEQALFDLGKYCKTQMEDNALARVPLKRLLTEFPYTSYEAEALYLSYLSAENKQAKTYFRTQLFDRFPDSIYKLTILKLETGALTDSKEQQAEKAYEAAYLLFKSNAFSEALQACQQMRVNFPGSKSEDKIVFLSALCQAGLKNPTEYLKILKQFVQLFPLSPLKAEAEARINAIPKNN</sequence>
<dbReference type="SUPFAM" id="SSF81901">
    <property type="entry name" value="HCP-like"/>
    <property type="match status" value="1"/>
</dbReference>
<evidence type="ECO:0000313" key="5">
    <source>
        <dbReference type="EMBL" id="MFD3276358.1"/>
    </source>
</evidence>
<dbReference type="InterPro" id="IPR019734">
    <property type="entry name" value="TPR_rpt"/>
</dbReference>
<protein>
    <submittedName>
        <fullName evidence="5">Tetratricopeptide repeat protein</fullName>
    </submittedName>
</protein>
<feature type="chain" id="PRO_5047384548" evidence="4">
    <location>
        <begin position="22"/>
        <end position="695"/>
    </location>
</feature>
<dbReference type="RefSeq" id="WP_377976808.1">
    <property type="nucleotide sequence ID" value="NZ_JBBKYA010000004.1"/>
</dbReference>
<proteinExistence type="predicted"/>
<keyword evidence="6" id="KW-1185">Reference proteome</keyword>
<dbReference type="InterPro" id="IPR011990">
    <property type="entry name" value="TPR-like_helical_dom_sf"/>
</dbReference>
<accession>A0ABW6CZH8</accession>
<evidence type="ECO:0000313" key="6">
    <source>
        <dbReference type="Proteomes" id="UP001598114"/>
    </source>
</evidence>
<reference evidence="5 6" key="1">
    <citation type="submission" date="2024-03" db="EMBL/GenBank/DDBJ databases">
        <title>Aquirufa genome sequencing.</title>
        <authorList>
            <person name="Pitt A."/>
            <person name="Hahn M.W."/>
        </authorList>
    </citation>
    <scope>NUCLEOTIDE SEQUENCE [LARGE SCALE GENOMIC DNA]</scope>
    <source>
        <strain evidence="5 6">PLAD-142S6K</strain>
    </source>
</reference>
<dbReference type="InterPro" id="IPR013105">
    <property type="entry name" value="TPR_2"/>
</dbReference>
<feature type="repeat" description="TPR" evidence="3">
    <location>
        <begin position="279"/>
        <end position="312"/>
    </location>
</feature>
<name>A0ABW6CZH8_9BACT</name>
<keyword evidence="2 3" id="KW-0802">TPR repeat</keyword>
<dbReference type="Gene3D" id="1.25.40.10">
    <property type="entry name" value="Tetratricopeptide repeat domain"/>
    <property type="match status" value="3"/>
</dbReference>
<dbReference type="PROSITE" id="PS50005">
    <property type="entry name" value="TPR"/>
    <property type="match status" value="1"/>
</dbReference>
<dbReference type="Pfam" id="PF07719">
    <property type="entry name" value="TPR_2"/>
    <property type="match status" value="1"/>
</dbReference>
<evidence type="ECO:0000256" key="2">
    <source>
        <dbReference type="ARBA" id="ARBA00022803"/>
    </source>
</evidence>
<evidence type="ECO:0000256" key="3">
    <source>
        <dbReference type="PROSITE-ProRule" id="PRU00339"/>
    </source>
</evidence>
<dbReference type="EMBL" id="JBBKYA010000004">
    <property type="protein sequence ID" value="MFD3276358.1"/>
    <property type="molecule type" value="Genomic_DNA"/>
</dbReference>